<dbReference type="Gene3D" id="3.40.50.1820">
    <property type="entry name" value="alpha/beta hydrolase"/>
    <property type="match status" value="1"/>
</dbReference>
<comment type="caution">
    <text evidence="2">The sequence shown here is derived from an EMBL/GenBank/DDBJ whole genome shotgun (WGS) entry which is preliminary data.</text>
</comment>
<dbReference type="GO" id="GO:0016787">
    <property type="term" value="F:hydrolase activity"/>
    <property type="evidence" value="ECO:0007669"/>
    <property type="project" value="UniProtKB-KW"/>
</dbReference>
<protein>
    <submittedName>
        <fullName evidence="2">Hydrolase</fullName>
    </submittedName>
</protein>
<feature type="domain" description="Dienelactone hydrolase" evidence="1">
    <location>
        <begin position="75"/>
        <end position="202"/>
    </location>
</feature>
<name>A0ABS1CL62_9GAMM</name>
<organism evidence="2 3">
    <name type="scientific">Thiohalocapsa halophila</name>
    <dbReference type="NCBI Taxonomy" id="69359"/>
    <lineage>
        <taxon>Bacteria</taxon>
        <taxon>Pseudomonadati</taxon>
        <taxon>Pseudomonadota</taxon>
        <taxon>Gammaproteobacteria</taxon>
        <taxon>Chromatiales</taxon>
        <taxon>Chromatiaceae</taxon>
        <taxon>Thiohalocapsa</taxon>
    </lineage>
</organism>
<dbReference type="SUPFAM" id="SSF53474">
    <property type="entry name" value="alpha/beta-Hydrolases"/>
    <property type="match status" value="1"/>
</dbReference>
<sequence length="220" mass="23304">MPLHRTDEIMVPTEAGDLPGFLDLPDAASGLVLFAHGSGSSRFSRRNRAVAQALNRGGIGTLLLDLLTPDEHARDQRTAEHRFDIPLLTRRLVHAVDWAAADARTEHLAIGAFGASTGSAAALGAAALRPQQVRAVVSRGGRPDLAVDVLDDVRQPTLLIVGGLDETVLELNREAAARMPSPAQIEVIPGASHLFEEPGKLEAVSALARDFFRAHLGSAA</sequence>
<gene>
    <name evidence="2" type="ORF">CKO31_18365</name>
</gene>
<reference evidence="2 3" key="1">
    <citation type="journal article" date="2020" name="Microorganisms">
        <title>Osmotic Adaptation and Compatible Solute Biosynthesis of Phototrophic Bacteria as Revealed from Genome Analyses.</title>
        <authorList>
            <person name="Imhoff J.F."/>
            <person name="Rahn T."/>
            <person name="Kunzel S."/>
            <person name="Keller A."/>
            <person name="Neulinger S.C."/>
        </authorList>
    </citation>
    <scope>NUCLEOTIDE SEQUENCE [LARGE SCALE GENOMIC DNA]</scope>
    <source>
        <strain evidence="2 3">DSM 6210</strain>
    </source>
</reference>
<keyword evidence="2" id="KW-0378">Hydrolase</keyword>
<dbReference type="InterPro" id="IPR050261">
    <property type="entry name" value="FrsA_esterase"/>
</dbReference>
<evidence type="ECO:0000313" key="3">
    <source>
        <dbReference type="Proteomes" id="UP000748752"/>
    </source>
</evidence>
<dbReference type="Proteomes" id="UP000748752">
    <property type="component" value="Unassembled WGS sequence"/>
</dbReference>
<keyword evidence="3" id="KW-1185">Reference proteome</keyword>
<dbReference type="PANTHER" id="PTHR22946">
    <property type="entry name" value="DIENELACTONE HYDROLASE DOMAIN-CONTAINING PROTEIN-RELATED"/>
    <property type="match status" value="1"/>
</dbReference>
<dbReference type="Pfam" id="PF01738">
    <property type="entry name" value="DLH"/>
    <property type="match status" value="1"/>
</dbReference>
<dbReference type="InterPro" id="IPR029058">
    <property type="entry name" value="AB_hydrolase_fold"/>
</dbReference>
<proteinExistence type="predicted"/>
<evidence type="ECO:0000313" key="2">
    <source>
        <dbReference type="EMBL" id="MBK1632671.1"/>
    </source>
</evidence>
<evidence type="ECO:0000259" key="1">
    <source>
        <dbReference type="Pfam" id="PF01738"/>
    </source>
</evidence>
<accession>A0ABS1CL62</accession>
<dbReference type="RefSeq" id="WP_242475502.1">
    <property type="nucleotide sequence ID" value="NZ_NRRV01000054.1"/>
</dbReference>
<dbReference type="EMBL" id="NRRV01000054">
    <property type="protein sequence ID" value="MBK1632671.1"/>
    <property type="molecule type" value="Genomic_DNA"/>
</dbReference>
<dbReference type="InterPro" id="IPR002925">
    <property type="entry name" value="Dienelactn_hydro"/>
</dbReference>